<organism evidence="2 3">
    <name type="scientific">Armillaria solidipes</name>
    <dbReference type="NCBI Taxonomy" id="1076256"/>
    <lineage>
        <taxon>Eukaryota</taxon>
        <taxon>Fungi</taxon>
        <taxon>Dikarya</taxon>
        <taxon>Basidiomycota</taxon>
        <taxon>Agaricomycotina</taxon>
        <taxon>Agaricomycetes</taxon>
        <taxon>Agaricomycetidae</taxon>
        <taxon>Agaricales</taxon>
        <taxon>Marasmiineae</taxon>
        <taxon>Physalacriaceae</taxon>
        <taxon>Armillaria</taxon>
    </lineage>
</organism>
<feature type="compositionally biased region" description="Basic and acidic residues" evidence="1">
    <location>
        <begin position="189"/>
        <end position="212"/>
    </location>
</feature>
<dbReference type="STRING" id="1076256.A0A2H3ANC9"/>
<sequence length="268" mass="30159">MVRIERNSTVPTRPTTPESPTRRRIPGQSGAVACDPCIDPTLYTPSKRMRSLYAGLSLTSSGSFLVSKAKITSSTPILRPVLEAPPPLPDPDWDLLNGGINEKPWVTTKEVQEENRVLRESLATAHLHIKSRDMMLEGAHAQLTYQNLHLEKMNYALKNKEERTKNDKALLFDGTVQVLSSTEFENKIKEQKKKASDKEKQKEENAEKRSRLAEWTAECQKLADQGVPKKDWPGKPKRQLKSTLVEQDGPEDDDEGTDNGSNNREEAE</sequence>
<evidence type="ECO:0000256" key="1">
    <source>
        <dbReference type="SAM" id="MobiDB-lite"/>
    </source>
</evidence>
<accession>A0A2H3ANC9</accession>
<proteinExistence type="predicted"/>
<evidence type="ECO:0000313" key="2">
    <source>
        <dbReference type="EMBL" id="PBK60339.1"/>
    </source>
</evidence>
<name>A0A2H3ANC9_9AGAR</name>
<dbReference type="AlphaFoldDB" id="A0A2H3ANC9"/>
<feature type="compositionally biased region" description="Acidic residues" evidence="1">
    <location>
        <begin position="248"/>
        <end position="257"/>
    </location>
</feature>
<keyword evidence="3" id="KW-1185">Reference proteome</keyword>
<evidence type="ECO:0000313" key="3">
    <source>
        <dbReference type="Proteomes" id="UP000218334"/>
    </source>
</evidence>
<reference evidence="3" key="1">
    <citation type="journal article" date="2017" name="Nat. Ecol. Evol.">
        <title>Genome expansion and lineage-specific genetic innovations in the forest pathogenic fungi Armillaria.</title>
        <authorList>
            <person name="Sipos G."/>
            <person name="Prasanna A.N."/>
            <person name="Walter M.C."/>
            <person name="O'Connor E."/>
            <person name="Balint B."/>
            <person name="Krizsan K."/>
            <person name="Kiss B."/>
            <person name="Hess J."/>
            <person name="Varga T."/>
            <person name="Slot J."/>
            <person name="Riley R."/>
            <person name="Boka B."/>
            <person name="Rigling D."/>
            <person name="Barry K."/>
            <person name="Lee J."/>
            <person name="Mihaltcheva S."/>
            <person name="LaButti K."/>
            <person name="Lipzen A."/>
            <person name="Waldron R."/>
            <person name="Moloney N.M."/>
            <person name="Sperisen C."/>
            <person name="Kredics L."/>
            <person name="Vagvoelgyi C."/>
            <person name="Patrignani A."/>
            <person name="Fitzpatrick D."/>
            <person name="Nagy I."/>
            <person name="Doyle S."/>
            <person name="Anderson J.B."/>
            <person name="Grigoriev I.V."/>
            <person name="Gueldener U."/>
            <person name="Muensterkoetter M."/>
            <person name="Nagy L.G."/>
        </authorList>
    </citation>
    <scope>NUCLEOTIDE SEQUENCE [LARGE SCALE GENOMIC DNA]</scope>
    <source>
        <strain evidence="3">28-4</strain>
    </source>
</reference>
<protein>
    <submittedName>
        <fullName evidence="2">Uncharacterized protein</fullName>
    </submittedName>
</protein>
<feature type="compositionally biased region" description="Low complexity" evidence="1">
    <location>
        <begin position="9"/>
        <end position="19"/>
    </location>
</feature>
<gene>
    <name evidence="2" type="ORF">ARMSODRAFT_1026623</name>
</gene>
<dbReference type="Proteomes" id="UP000218334">
    <property type="component" value="Unassembled WGS sequence"/>
</dbReference>
<feature type="region of interest" description="Disordered" evidence="1">
    <location>
        <begin position="1"/>
        <end position="30"/>
    </location>
</feature>
<feature type="region of interest" description="Disordered" evidence="1">
    <location>
        <begin position="189"/>
        <end position="268"/>
    </location>
</feature>
<dbReference type="EMBL" id="KZ293488">
    <property type="protein sequence ID" value="PBK60339.1"/>
    <property type="molecule type" value="Genomic_DNA"/>
</dbReference>